<evidence type="ECO:0000259" key="1">
    <source>
        <dbReference type="Pfam" id="PF14111"/>
    </source>
</evidence>
<dbReference type="Pfam" id="PF14392">
    <property type="entry name" value="zf-CCHC_4"/>
    <property type="match status" value="1"/>
</dbReference>
<dbReference type="Proteomes" id="UP000504610">
    <property type="component" value="Chromosome 7"/>
</dbReference>
<keyword evidence="3" id="KW-1185">Reference proteome</keyword>
<dbReference type="InterPro" id="IPR025558">
    <property type="entry name" value="DUF4283"/>
</dbReference>
<dbReference type="Pfam" id="PF14111">
    <property type="entry name" value="DUF4283"/>
    <property type="match status" value="1"/>
</dbReference>
<proteinExistence type="predicted"/>
<protein>
    <submittedName>
        <fullName evidence="4">Uncharacterized protein LOC108815664</fullName>
    </submittedName>
</protein>
<evidence type="ECO:0000259" key="2">
    <source>
        <dbReference type="Pfam" id="PF14392"/>
    </source>
</evidence>
<accession>A0A6J0K812</accession>
<gene>
    <name evidence="4" type="primary">LOC108815664</name>
</gene>
<feature type="domain" description="DUF4283" evidence="1">
    <location>
        <begin position="5"/>
        <end position="62"/>
    </location>
</feature>
<dbReference type="GeneID" id="108815664"/>
<feature type="domain" description="Zinc knuckle CX2CX4HX4C" evidence="2">
    <location>
        <begin position="123"/>
        <end position="169"/>
    </location>
</feature>
<sequence length="303" mass="35711">MSGLIFTIPRKWQKEGRVRGVALSQERFQFIFQNEHDFLDVLEKGVQTYNEWAMVLERWVENPPEDYLQYIPLWVRIRKIPVNYYTQSALMTLGEMIGEVKVLAFDPTKPVTQDFIRVQVRFNVAKPLKMVRVLDMKQGRTHTIHFDYEKLQKRCFFCKRLNHEQSVCPILVRKRQTEAQTRRDNIMADLAREYRMLAHNDPLFGVLEEDQVGTDPLTGRPKIAKEVLEEMRWFLVSDTSEDITIKIDKVKMTVKKAESNLISQKTILRLESVAIITHVLDKGKCPVFYYGNKEVDRASWDLR</sequence>
<dbReference type="KEGG" id="rsz:108815664"/>
<dbReference type="PANTHER" id="PTHR31286:SF178">
    <property type="entry name" value="DUF4283 DOMAIN-CONTAINING PROTEIN"/>
    <property type="match status" value="1"/>
</dbReference>
<name>A0A6J0K812_RAPSA</name>
<dbReference type="PANTHER" id="PTHR31286">
    <property type="entry name" value="GLYCINE-RICH CELL WALL STRUCTURAL PROTEIN 1.8-LIKE"/>
    <property type="match status" value="1"/>
</dbReference>
<dbReference type="InterPro" id="IPR040256">
    <property type="entry name" value="At4g02000-like"/>
</dbReference>
<reference evidence="4" key="2">
    <citation type="submission" date="2025-08" db="UniProtKB">
        <authorList>
            <consortium name="RefSeq"/>
        </authorList>
    </citation>
    <scope>IDENTIFICATION</scope>
    <source>
        <tissue evidence="4">Leaf</tissue>
    </source>
</reference>
<dbReference type="InterPro" id="IPR025836">
    <property type="entry name" value="Zn_knuckle_CX2CX4HX4C"/>
</dbReference>
<organism evidence="3 4">
    <name type="scientific">Raphanus sativus</name>
    <name type="common">Radish</name>
    <name type="synonym">Raphanus raphanistrum var. sativus</name>
    <dbReference type="NCBI Taxonomy" id="3726"/>
    <lineage>
        <taxon>Eukaryota</taxon>
        <taxon>Viridiplantae</taxon>
        <taxon>Streptophyta</taxon>
        <taxon>Embryophyta</taxon>
        <taxon>Tracheophyta</taxon>
        <taxon>Spermatophyta</taxon>
        <taxon>Magnoliopsida</taxon>
        <taxon>eudicotyledons</taxon>
        <taxon>Gunneridae</taxon>
        <taxon>Pentapetalae</taxon>
        <taxon>rosids</taxon>
        <taxon>malvids</taxon>
        <taxon>Brassicales</taxon>
        <taxon>Brassicaceae</taxon>
        <taxon>Brassiceae</taxon>
        <taxon>Raphanus</taxon>
    </lineage>
</organism>
<reference evidence="3" key="1">
    <citation type="journal article" date="2019" name="Database">
        <title>The radish genome database (RadishGD): an integrated information resource for radish genomics.</title>
        <authorList>
            <person name="Yu H.J."/>
            <person name="Baek S."/>
            <person name="Lee Y.J."/>
            <person name="Cho A."/>
            <person name="Mun J.H."/>
        </authorList>
    </citation>
    <scope>NUCLEOTIDE SEQUENCE [LARGE SCALE GENOMIC DNA]</scope>
    <source>
        <strain evidence="3">cv. WK10039</strain>
    </source>
</reference>
<dbReference type="OrthoDB" id="1109668at2759"/>
<evidence type="ECO:0000313" key="3">
    <source>
        <dbReference type="Proteomes" id="UP000504610"/>
    </source>
</evidence>
<dbReference type="RefSeq" id="XP_018443698.1">
    <property type="nucleotide sequence ID" value="XM_018588196.1"/>
</dbReference>
<dbReference type="AlphaFoldDB" id="A0A6J0K812"/>
<evidence type="ECO:0000313" key="4">
    <source>
        <dbReference type="RefSeq" id="XP_018443698.1"/>
    </source>
</evidence>